<evidence type="ECO:0008006" key="4">
    <source>
        <dbReference type="Google" id="ProtNLM"/>
    </source>
</evidence>
<reference evidence="2 3" key="1">
    <citation type="submission" date="2019-05" db="EMBL/GenBank/DDBJ databases">
        <title>Emergence of the Ug99 lineage of the wheat stem rust pathogen through somatic hybridization.</title>
        <authorList>
            <person name="Li F."/>
            <person name="Upadhyaya N.M."/>
            <person name="Sperschneider J."/>
            <person name="Matny O."/>
            <person name="Nguyen-Phuc H."/>
            <person name="Mago R."/>
            <person name="Raley C."/>
            <person name="Miller M.E."/>
            <person name="Silverstein K.A.T."/>
            <person name="Henningsen E."/>
            <person name="Hirsch C.D."/>
            <person name="Visser B."/>
            <person name="Pretorius Z.A."/>
            <person name="Steffenson B.J."/>
            <person name="Schwessinger B."/>
            <person name="Dodds P.N."/>
            <person name="Figueroa M."/>
        </authorList>
    </citation>
    <scope>NUCLEOTIDE SEQUENCE [LARGE SCALE GENOMIC DNA]</scope>
    <source>
        <strain evidence="2">21-0</strain>
    </source>
</reference>
<proteinExistence type="predicted"/>
<evidence type="ECO:0000313" key="2">
    <source>
        <dbReference type="EMBL" id="KAA1074469.1"/>
    </source>
</evidence>
<keyword evidence="1" id="KW-0732">Signal</keyword>
<feature type="signal peptide" evidence="1">
    <location>
        <begin position="1"/>
        <end position="18"/>
    </location>
</feature>
<comment type="caution">
    <text evidence="2">The sequence shown here is derived from an EMBL/GenBank/DDBJ whole genome shotgun (WGS) entry which is preliminary data.</text>
</comment>
<feature type="chain" id="PRO_5022910476" description="Secreted protein" evidence="1">
    <location>
        <begin position="19"/>
        <end position="109"/>
    </location>
</feature>
<dbReference type="AlphaFoldDB" id="A0A5B0ME07"/>
<evidence type="ECO:0000256" key="1">
    <source>
        <dbReference type="SAM" id="SignalP"/>
    </source>
</evidence>
<keyword evidence="3" id="KW-1185">Reference proteome</keyword>
<evidence type="ECO:0000313" key="3">
    <source>
        <dbReference type="Proteomes" id="UP000324748"/>
    </source>
</evidence>
<dbReference type="Proteomes" id="UP000324748">
    <property type="component" value="Unassembled WGS sequence"/>
</dbReference>
<protein>
    <recommendedName>
        <fullName evidence="4">Secreted protein</fullName>
    </recommendedName>
</protein>
<accession>A0A5B0ME07</accession>
<name>A0A5B0ME07_PUCGR</name>
<dbReference type="EMBL" id="VSWC01000157">
    <property type="protein sequence ID" value="KAA1074469.1"/>
    <property type="molecule type" value="Genomic_DNA"/>
</dbReference>
<organism evidence="2 3">
    <name type="scientific">Puccinia graminis f. sp. tritici</name>
    <dbReference type="NCBI Taxonomy" id="56615"/>
    <lineage>
        <taxon>Eukaryota</taxon>
        <taxon>Fungi</taxon>
        <taxon>Dikarya</taxon>
        <taxon>Basidiomycota</taxon>
        <taxon>Pucciniomycotina</taxon>
        <taxon>Pucciniomycetes</taxon>
        <taxon>Pucciniales</taxon>
        <taxon>Pucciniaceae</taxon>
        <taxon>Puccinia</taxon>
    </lineage>
</organism>
<sequence length="109" mass="11908">MTLLLLWLSRELTAVSLSQINAFHAEQRAAPHAAQAIRSPRPKRQGRPIKIDFTRLQFNCAQLVRAVTIVLSVDKLSAPEKAPNKSTGPCDQFINAAVPPGVGIKEGRL</sequence>
<gene>
    <name evidence="2" type="ORF">PGT21_006617</name>
</gene>